<accession>A0A9X5E9Y8</accession>
<reference evidence="1 2" key="1">
    <citation type="journal article" date="2015" name="Genome Announc.">
        <title>Draft Genome Sequence of the Terrestrial Cyanobacterium Scytonema millei VB511283, Isolated from Eastern India.</title>
        <authorList>
            <person name="Sen D."/>
            <person name="Chandrababunaidu M.M."/>
            <person name="Singh D."/>
            <person name="Sanghi N."/>
            <person name="Ghorai A."/>
            <person name="Mishra G.P."/>
            <person name="Madduluri M."/>
            <person name="Adhikary S.P."/>
            <person name="Tripathy S."/>
        </authorList>
    </citation>
    <scope>NUCLEOTIDE SEQUENCE [LARGE SCALE GENOMIC DNA]</scope>
    <source>
        <strain evidence="1 2">VB511283</strain>
    </source>
</reference>
<dbReference type="OrthoDB" id="498635at2"/>
<dbReference type="RefSeq" id="WP_039713795.1">
    <property type="nucleotide sequence ID" value="NZ_JTJC03000017.1"/>
</dbReference>
<proteinExistence type="predicted"/>
<protein>
    <submittedName>
        <fullName evidence="1">Uncharacterized protein</fullName>
    </submittedName>
</protein>
<name>A0A9X5E9Y8_9CYAN</name>
<gene>
    <name evidence="1" type="ORF">QH73_0026020</name>
</gene>
<dbReference type="AlphaFoldDB" id="A0A9X5E9Y8"/>
<dbReference type="Proteomes" id="UP000031532">
    <property type="component" value="Unassembled WGS sequence"/>
</dbReference>
<evidence type="ECO:0000313" key="2">
    <source>
        <dbReference type="Proteomes" id="UP000031532"/>
    </source>
</evidence>
<keyword evidence="2" id="KW-1185">Reference proteome</keyword>
<evidence type="ECO:0000313" key="1">
    <source>
        <dbReference type="EMBL" id="NHC38035.1"/>
    </source>
</evidence>
<dbReference type="EMBL" id="JTJC03000017">
    <property type="protein sequence ID" value="NHC38035.1"/>
    <property type="molecule type" value="Genomic_DNA"/>
</dbReference>
<sequence>MKLASSIRYGGQLVAAEDCSYDDFLLLGLHCPECQEPVILRNTYQRQLQNGKIVNISAAFVHRKAIDSATAQLCHLRVSRYDKTEIEHRASIARGQREKLLNMWFWEVFGAYSPSFNMYKNLLQKEGFPKNLSPRLKLFKQYVKENKQQILKTAKLLVEKSPSVLDRATLLNTYPDVKEQKNHFLKVARRVSKLNIELHLAICSEVLDFLSQPRSNDLLLKVAMLCVLATHMSEDSTSLAIEEVLPISWFVSWLVFTPWADEFAKLSEKSRPEEHTTQQLKQAEKALRRMVRQCRARKQPYDEAQLREQLLSSVSVARN</sequence>
<organism evidence="1 2">
    <name type="scientific">Scytonema millei VB511283</name>
    <dbReference type="NCBI Taxonomy" id="1245923"/>
    <lineage>
        <taxon>Bacteria</taxon>
        <taxon>Bacillati</taxon>
        <taxon>Cyanobacteriota</taxon>
        <taxon>Cyanophyceae</taxon>
        <taxon>Nostocales</taxon>
        <taxon>Scytonemataceae</taxon>
        <taxon>Scytonema</taxon>
    </lineage>
</organism>
<comment type="caution">
    <text evidence="1">The sequence shown here is derived from an EMBL/GenBank/DDBJ whole genome shotgun (WGS) entry which is preliminary data.</text>
</comment>